<feature type="region of interest" description="Disordered" evidence="1">
    <location>
        <begin position="177"/>
        <end position="233"/>
    </location>
</feature>
<reference evidence="2" key="1">
    <citation type="submission" date="2014-11" db="EMBL/GenBank/DDBJ databases">
        <authorList>
            <person name="Otto D Thomas"/>
            <person name="Naeem Raeece"/>
        </authorList>
    </citation>
    <scope>NUCLEOTIDE SEQUENCE</scope>
</reference>
<gene>
    <name evidence="2" type="ORF">Cvel_28673</name>
</gene>
<accession>A0A0G4HL98</accession>
<proteinExistence type="predicted"/>
<dbReference type="EMBL" id="CDMZ01003038">
    <property type="protein sequence ID" value="CEM44864.1"/>
    <property type="molecule type" value="Genomic_DNA"/>
</dbReference>
<evidence type="ECO:0000256" key="1">
    <source>
        <dbReference type="SAM" id="MobiDB-lite"/>
    </source>
</evidence>
<feature type="compositionally biased region" description="Basic and acidic residues" evidence="1">
    <location>
        <begin position="177"/>
        <end position="196"/>
    </location>
</feature>
<dbReference type="AlphaFoldDB" id="A0A0G4HL98"/>
<evidence type="ECO:0000313" key="2">
    <source>
        <dbReference type="EMBL" id="CEM44864.1"/>
    </source>
</evidence>
<protein>
    <submittedName>
        <fullName evidence="2">Uncharacterized protein</fullName>
    </submittedName>
</protein>
<dbReference type="VEuPathDB" id="CryptoDB:Cvel_28673"/>
<name>A0A0G4HL98_9ALVE</name>
<sequence length="317" mass="35136">MAQLVNFDKNADGVEVGLISLTNGQTTQWYAKEVCDYYQDWFSPVQKPLGWTLDVLVICGHGREGSDKIATDDGQRIILEEVAAEIQRNGIRTRRVILNSCQAGDGGSNPSTSMANKLSMLLGGVKTYGPVESIQRFDPKGRFYFQAKYHWNRYAMGSMQPLGEMTLQDLLDHVMNETDQAEPRRPRRKPQDESSHRIPQHRGSGRPQRSLQGPGMVISGMPSLIQHSHCGNGGMALPPVQQFGQGTIPLHALPVHPQGAIALHHQPMVMPHSQGAISVHHSPVVTMLPAHHQVYAQMPTPQGTQGPPLHHQHHLRR</sequence>
<organism evidence="2">
    <name type="scientific">Chromera velia CCMP2878</name>
    <dbReference type="NCBI Taxonomy" id="1169474"/>
    <lineage>
        <taxon>Eukaryota</taxon>
        <taxon>Sar</taxon>
        <taxon>Alveolata</taxon>
        <taxon>Colpodellida</taxon>
        <taxon>Chromeraceae</taxon>
        <taxon>Chromera</taxon>
    </lineage>
</organism>